<dbReference type="AlphaFoldDB" id="A0A1H1JLU6"/>
<organism evidence="1 2">
    <name type="scientific">Paraburkholderia fungorum</name>
    <dbReference type="NCBI Taxonomy" id="134537"/>
    <lineage>
        <taxon>Bacteria</taxon>
        <taxon>Pseudomonadati</taxon>
        <taxon>Pseudomonadota</taxon>
        <taxon>Betaproteobacteria</taxon>
        <taxon>Burkholderiales</taxon>
        <taxon>Burkholderiaceae</taxon>
        <taxon>Paraburkholderia</taxon>
    </lineage>
</organism>
<name>A0A1H1JLU6_9BURK</name>
<keyword evidence="2" id="KW-1185">Reference proteome</keyword>
<gene>
    <name evidence="1" type="ORF">SAMN05443245_6658</name>
</gene>
<evidence type="ECO:0000313" key="2">
    <source>
        <dbReference type="Proteomes" id="UP000183487"/>
    </source>
</evidence>
<dbReference type="EMBL" id="FNKP01000003">
    <property type="protein sequence ID" value="SDR50407.1"/>
    <property type="molecule type" value="Genomic_DNA"/>
</dbReference>
<evidence type="ECO:0000313" key="1">
    <source>
        <dbReference type="EMBL" id="SDR50407.1"/>
    </source>
</evidence>
<protein>
    <submittedName>
        <fullName evidence="1">Uncharacterized protein</fullName>
    </submittedName>
</protein>
<dbReference type="Proteomes" id="UP000183487">
    <property type="component" value="Unassembled WGS sequence"/>
</dbReference>
<reference evidence="2" key="1">
    <citation type="submission" date="2016-10" db="EMBL/GenBank/DDBJ databases">
        <authorList>
            <person name="Varghese N."/>
        </authorList>
    </citation>
    <scope>NUCLEOTIDE SEQUENCE [LARGE SCALE GENOMIC DNA]</scope>
    <source>
        <strain evidence="2">GAS106B</strain>
    </source>
</reference>
<accession>A0A1H1JLU6</accession>
<sequence length="42" mass="4860">MITYADLRGLRFYLEATRCENILFGRMATLLFIVLSKVCVFA</sequence>
<proteinExistence type="predicted"/>